<organism evidence="1 2">
    <name type="scientific">Acinetobacter radioresistens</name>
    <dbReference type="NCBI Taxonomy" id="40216"/>
    <lineage>
        <taxon>Bacteria</taxon>
        <taxon>Pseudomonadati</taxon>
        <taxon>Pseudomonadota</taxon>
        <taxon>Gammaproteobacteria</taxon>
        <taxon>Moraxellales</taxon>
        <taxon>Moraxellaceae</taxon>
        <taxon>Acinetobacter</taxon>
    </lineage>
</organism>
<dbReference type="AlphaFoldDB" id="A0A3D3G294"/>
<evidence type="ECO:0000313" key="1">
    <source>
        <dbReference type="EMBL" id="HCM32156.1"/>
    </source>
</evidence>
<dbReference type="EMBL" id="DPXL01000155">
    <property type="protein sequence ID" value="HCM32156.1"/>
    <property type="molecule type" value="Genomic_DNA"/>
</dbReference>
<feature type="non-terminal residue" evidence="1">
    <location>
        <position position="102"/>
    </location>
</feature>
<sequence length="102" mass="12332">MFALKTIHLEKKVSNENQIILLFDLDSSCPCLYPMLYTMKFLRFQSISTQRADLIAIKFWYEFWFEKFATSFCESFYSTSYNFEIIQVEIDNFIVYLENNKK</sequence>
<accession>A0A3D3G294</accession>
<name>A0A3D3G294_ACIRA</name>
<gene>
    <name evidence="1" type="ORF">DIC32_12360</name>
</gene>
<protein>
    <submittedName>
        <fullName evidence="1">Integrase</fullName>
    </submittedName>
</protein>
<reference evidence="1 2" key="1">
    <citation type="journal article" date="2018" name="Nat. Biotechnol.">
        <title>A standardized bacterial taxonomy based on genome phylogeny substantially revises the tree of life.</title>
        <authorList>
            <person name="Parks D.H."/>
            <person name="Chuvochina M."/>
            <person name="Waite D.W."/>
            <person name="Rinke C."/>
            <person name="Skarshewski A."/>
            <person name="Chaumeil P.A."/>
            <person name="Hugenholtz P."/>
        </authorList>
    </citation>
    <scope>NUCLEOTIDE SEQUENCE [LARGE SCALE GENOMIC DNA]</scope>
    <source>
        <strain evidence="1">UBA10045</strain>
    </source>
</reference>
<evidence type="ECO:0000313" key="2">
    <source>
        <dbReference type="Proteomes" id="UP000262257"/>
    </source>
</evidence>
<comment type="caution">
    <text evidence="1">The sequence shown here is derived from an EMBL/GenBank/DDBJ whole genome shotgun (WGS) entry which is preliminary data.</text>
</comment>
<proteinExistence type="predicted"/>
<dbReference type="Proteomes" id="UP000262257">
    <property type="component" value="Unassembled WGS sequence"/>
</dbReference>